<keyword evidence="2" id="KW-1185">Reference proteome</keyword>
<gene>
    <name evidence="1" type="ORF">DFP72DRAFT_895022</name>
</gene>
<dbReference type="EMBL" id="JACGCI010000027">
    <property type="protein sequence ID" value="KAF6756256.1"/>
    <property type="molecule type" value="Genomic_DNA"/>
</dbReference>
<organism evidence="1 2">
    <name type="scientific">Ephemerocybe angulata</name>
    <dbReference type="NCBI Taxonomy" id="980116"/>
    <lineage>
        <taxon>Eukaryota</taxon>
        <taxon>Fungi</taxon>
        <taxon>Dikarya</taxon>
        <taxon>Basidiomycota</taxon>
        <taxon>Agaricomycotina</taxon>
        <taxon>Agaricomycetes</taxon>
        <taxon>Agaricomycetidae</taxon>
        <taxon>Agaricales</taxon>
        <taxon>Agaricineae</taxon>
        <taxon>Psathyrellaceae</taxon>
        <taxon>Ephemerocybe</taxon>
    </lineage>
</organism>
<name>A0A8H6I2M5_9AGAR</name>
<sequence length="201" mass="22335">MRLLVVSVEIQGLMKSGISCMAVQGKETKTRVRYSYLNIPSQYVLCILSASLLRLKKRRLIVVESSIIIRRMQLATRLRLNEWRTSAVPRGSCGLPRPAQPISNSHNTPGNLLAHPLHLVRARGGCEIRAVGRGGGECGRRTPFVVAERGWRGVCWGRDVACRGLWGVIELRREERSGCVSFSFRGGSLSFLLGYPGLYTL</sequence>
<reference evidence="1 2" key="1">
    <citation type="submission" date="2020-07" db="EMBL/GenBank/DDBJ databases">
        <title>Comparative genomics of pyrophilous fungi reveals a link between fire events and developmental genes.</title>
        <authorList>
            <consortium name="DOE Joint Genome Institute"/>
            <person name="Steindorff A.S."/>
            <person name="Carver A."/>
            <person name="Calhoun S."/>
            <person name="Stillman K."/>
            <person name="Liu H."/>
            <person name="Lipzen A."/>
            <person name="Pangilinan J."/>
            <person name="Labutti K."/>
            <person name="Bruns T.D."/>
            <person name="Grigoriev I.V."/>
        </authorList>
    </citation>
    <scope>NUCLEOTIDE SEQUENCE [LARGE SCALE GENOMIC DNA]</scope>
    <source>
        <strain evidence="1 2">CBS 144469</strain>
    </source>
</reference>
<evidence type="ECO:0000313" key="2">
    <source>
        <dbReference type="Proteomes" id="UP000521943"/>
    </source>
</evidence>
<accession>A0A8H6I2M5</accession>
<protein>
    <submittedName>
        <fullName evidence="1">Uncharacterized protein</fullName>
    </submittedName>
</protein>
<evidence type="ECO:0000313" key="1">
    <source>
        <dbReference type="EMBL" id="KAF6756256.1"/>
    </source>
</evidence>
<dbReference type="AlphaFoldDB" id="A0A8H6I2M5"/>
<dbReference type="Proteomes" id="UP000521943">
    <property type="component" value="Unassembled WGS sequence"/>
</dbReference>
<comment type="caution">
    <text evidence="1">The sequence shown here is derived from an EMBL/GenBank/DDBJ whole genome shotgun (WGS) entry which is preliminary data.</text>
</comment>
<proteinExistence type="predicted"/>